<organism evidence="2 3">
    <name type="scientific">Rhizophagus irregularis (strain DAOM 181602 / DAOM 197198 / MUCL 43194)</name>
    <name type="common">Arbuscular mycorrhizal fungus</name>
    <name type="synonym">Glomus intraradices</name>
    <dbReference type="NCBI Taxonomy" id="747089"/>
    <lineage>
        <taxon>Eukaryota</taxon>
        <taxon>Fungi</taxon>
        <taxon>Fungi incertae sedis</taxon>
        <taxon>Mucoromycota</taxon>
        <taxon>Glomeromycotina</taxon>
        <taxon>Glomeromycetes</taxon>
        <taxon>Glomerales</taxon>
        <taxon>Glomeraceae</taxon>
        <taxon>Rhizophagus</taxon>
    </lineage>
</organism>
<keyword evidence="1" id="KW-0812">Transmembrane</keyword>
<name>A0A2P4Q547_RHIID</name>
<reference evidence="2 3" key="1">
    <citation type="journal article" date="2013" name="Proc. Natl. Acad. Sci. U.S.A.">
        <title>Genome of an arbuscular mycorrhizal fungus provides insight into the oldest plant symbiosis.</title>
        <authorList>
            <person name="Tisserant E."/>
            <person name="Malbreil M."/>
            <person name="Kuo A."/>
            <person name="Kohler A."/>
            <person name="Symeonidi A."/>
            <person name="Balestrini R."/>
            <person name="Charron P."/>
            <person name="Duensing N."/>
            <person name="Frei Dit Frey N."/>
            <person name="Gianinazzi-Pearson V."/>
            <person name="Gilbert L.B."/>
            <person name="Handa Y."/>
            <person name="Herr J.R."/>
            <person name="Hijri M."/>
            <person name="Koul R."/>
            <person name="Kawaguchi M."/>
            <person name="Krajinski F."/>
            <person name="Lammers P.J."/>
            <person name="Masclaux F.G."/>
            <person name="Murat C."/>
            <person name="Morin E."/>
            <person name="Ndikumana S."/>
            <person name="Pagni M."/>
            <person name="Petitpierre D."/>
            <person name="Requena N."/>
            <person name="Rosikiewicz P."/>
            <person name="Riley R."/>
            <person name="Saito K."/>
            <person name="San Clemente H."/>
            <person name="Shapiro H."/>
            <person name="van Tuinen D."/>
            <person name="Becard G."/>
            <person name="Bonfante P."/>
            <person name="Paszkowski U."/>
            <person name="Shachar-Hill Y.Y."/>
            <person name="Tuskan G.A."/>
            <person name="Young P.W."/>
            <person name="Sanders I.R."/>
            <person name="Henrissat B."/>
            <person name="Rensing S.A."/>
            <person name="Grigoriev I.V."/>
            <person name="Corradi N."/>
            <person name="Roux C."/>
            <person name="Martin F."/>
        </authorList>
    </citation>
    <scope>NUCLEOTIDE SEQUENCE [LARGE SCALE GENOMIC DNA]</scope>
    <source>
        <strain evidence="2 3">DAOM 197198</strain>
    </source>
</reference>
<dbReference type="AlphaFoldDB" id="A0A2P4Q547"/>
<keyword evidence="1" id="KW-1133">Transmembrane helix</keyword>
<accession>A0A2P4Q547</accession>
<feature type="non-terminal residue" evidence="2">
    <location>
        <position position="55"/>
    </location>
</feature>
<evidence type="ECO:0000313" key="2">
    <source>
        <dbReference type="EMBL" id="POG72773.1"/>
    </source>
</evidence>
<protein>
    <submittedName>
        <fullName evidence="2">Uncharacterized protein</fullName>
    </submittedName>
</protein>
<gene>
    <name evidence="2" type="ORF">GLOIN_2v1592183</name>
</gene>
<evidence type="ECO:0000313" key="3">
    <source>
        <dbReference type="Proteomes" id="UP000018888"/>
    </source>
</evidence>
<keyword evidence="3" id="KW-1185">Reference proteome</keyword>
<evidence type="ECO:0000256" key="1">
    <source>
        <dbReference type="SAM" id="Phobius"/>
    </source>
</evidence>
<keyword evidence="1" id="KW-0472">Membrane</keyword>
<comment type="caution">
    <text evidence="2">The sequence shown here is derived from an EMBL/GenBank/DDBJ whole genome shotgun (WGS) entry which is preliminary data.</text>
</comment>
<proteinExistence type="predicted"/>
<sequence length="55" mass="6757">MDNPYKKNFQYIKYINAFLTISCPFYVFLWVIFHYICSYLLVLTCFKLSSFNTFF</sequence>
<feature type="transmembrane region" description="Helical" evidence="1">
    <location>
        <begin position="25"/>
        <end position="46"/>
    </location>
</feature>
<reference evidence="2 3" key="2">
    <citation type="journal article" date="2018" name="New Phytol.">
        <title>High intraspecific genome diversity in the model arbuscular mycorrhizal symbiont Rhizophagus irregularis.</title>
        <authorList>
            <person name="Chen E.C.H."/>
            <person name="Morin E."/>
            <person name="Beaudet D."/>
            <person name="Noel J."/>
            <person name="Yildirir G."/>
            <person name="Ndikumana S."/>
            <person name="Charron P."/>
            <person name="St-Onge C."/>
            <person name="Giorgi J."/>
            <person name="Kruger M."/>
            <person name="Marton T."/>
            <person name="Ropars J."/>
            <person name="Grigoriev I.V."/>
            <person name="Hainaut M."/>
            <person name="Henrissat B."/>
            <person name="Roux C."/>
            <person name="Martin F."/>
            <person name="Corradi N."/>
        </authorList>
    </citation>
    <scope>NUCLEOTIDE SEQUENCE [LARGE SCALE GENOMIC DNA]</scope>
    <source>
        <strain evidence="2 3">DAOM 197198</strain>
    </source>
</reference>
<dbReference type="Proteomes" id="UP000018888">
    <property type="component" value="Unassembled WGS sequence"/>
</dbReference>
<dbReference type="EMBL" id="AUPC02000091">
    <property type="protein sequence ID" value="POG72773.1"/>
    <property type="molecule type" value="Genomic_DNA"/>
</dbReference>